<evidence type="ECO:0000256" key="11">
    <source>
        <dbReference type="ARBA" id="ARBA00022853"/>
    </source>
</evidence>
<dbReference type="AlphaFoldDB" id="A0AAJ7BLA2"/>
<evidence type="ECO:0000313" key="21">
    <source>
        <dbReference type="Proteomes" id="UP000694920"/>
    </source>
</evidence>
<evidence type="ECO:0000256" key="1">
    <source>
        <dbReference type="ARBA" id="ARBA00004123"/>
    </source>
</evidence>
<evidence type="ECO:0000256" key="7">
    <source>
        <dbReference type="ARBA" id="ARBA00022691"/>
    </source>
</evidence>
<feature type="domain" description="Post-SET" evidence="19">
    <location>
        <begin position="1181"/>
        <end position="1197"/>
    </location>
</feature>
<dbReference type="SUPFAM" id="SSF63748">
    <property type="entry name" value="Tudor/PWWP/MBT"/>
    <property type="match status" value="1"/>
</dbReference>
<feature type="compositionally biased region" description="Basic and acidic residues" evidence="16">
    <location>
        <begin position="979"/>
        <end position="994"/>
    </location>
</feature>
<dbReference type="Gene3D" id="2.170.270.10">
    <property type="entry name" value="SET domain"/>
    <property type="match status" value="2"/>
</dbReference>
<dbReference type="Pfam" id="PF05033">
    <property type="entry name" value="Pre-SET"/>
    <property type="match status" value="1"/>
</dbReference>
<evidence type="ECO:0000256" key="14">
    <source>
        <dbReference type="ARBA" id="ARBA00023163"/>
    </source>
</evidence>
<evidence type="ECO:0000256" key="6">
    <source>
        <dbReference type="ARBA" id="ARBA00022679"/>
    </source>
</evidence>
<dbReference type="Pfam" id="PF18359">
    <property type="entry name" value="Tudor_5"/>
    <property type="match status" value="1"/>
</dbReference>
<keyword evidence="8" id="KW-0479">Metal-binding</keyword>
<dbReference type="CTD" id="37962"/>
<dbReference type="Gene3D" id="3.30.890.10">
    <property type="entry name" value="Methyl-cpg-binding Protein 2, Chain A"/>
    <property type="match status" value="1"/>
</dbReference>
<feature type="region of interest" description="Disordered" evidence="16">
    <location>
        <begin position="1019"/>
        <end position="1092"/>
    </location>
</feature>
<feature type="compositionally biased region" description="Acidic residues" evidence="16">
    <location>
        <begin position="1028"/>
        <end position="1039"/>
    </location>
</feature>
<dbReference type="InterPro" id="IPR046341">
    <property type="entry name" value="SET_dom_sf"/>
</dbReference>
<evidence type="ECO:0000259" key="19">
    <source>
        <dbReference type="PROSITE" id="PS50868"/>
    </source>
</evidence>
<keyword evidence="11" id="KW-0156">Chromatin regulator</keyword>
<dbReference type="CDD" id="cd21181">
    <property type="entry name" value="Tudor_SETDB1_rpt2"/>
    <property type="match status" value="1"/>
</dbReference>
<dbReference type="SMART" id="SM00333">
    <property type="entry name" value="TUDOR"/>
    <property type="match status" value="2"/>
</dbReference>
<dbReference type="InterPro" id="IPR047232">
    <property type="entry name" value="SETDB1/2-like_MBD"/>
</dbReference>
<name>A0AAJ7BLA2_CEPCN</name>
<organism evidence="21 22">
    <name type="scientific">Cephus cinctus</name>
    <name type="common">Wheat stem sawfly</name>
    <dbReference type="NCBI Taxonomy" id="211228"/>
    <lineage>
        <taxon>Eukaryota</taxon>
        <taxon>Metazoa</taxon>
        <taxon>Ecdysozoa</taxon>
        <taxon>Arthropoda</taxon>
        <taxon>Hexapoda</taxon>
        <taxon>Insecta</taxon>
        <taxon>Pterygota</taxon>
        <taxon>Neoptera</taxon>
        <taxon>Endopterygota</taxon>
        <taxon>Hymenoptera</taxon>
        <taxon>Cephoidea</taxon>
        <taxon>Cephidae</taxon>
        <taxon>Cephus</taxon>
    </lineage>
</organism>
<dbReference type="GO" id="GO:0003677">
    <property type="term" value="F:DNA binding"/>
    <property type="evidence" value="ECO:0007669"/>
    <property type="project" value="InterPro"/>
</dbReference>
<dbReference type="InterPro" id="IPR041292">
    <property type="entry name" value="Tudor_4"/>
</dbReference>
<reference evidence="22" key="1">
    <citation type="submission" date="2025-08" db="UniProtKB">
        <authorList>
            <consortium name="RefSeq"/>
        </authorList>
    </citation>
    <scope>IDENTIFICATION</scope>
</reference>
<keyword evidence="9" id="KW-0677">Repeat</keyword>
<dbReference type="PROSITE" id="PS50868">
    <property type="entry name" value="POST_SET"/>
    <property type="match status" value="1"/>
</dbReference>
<dbReference type="GeneID" id="107264745"/>
<keyword evidence="13" id="KW-0175">Coiled coil</keyword>
<evidence type="ECO:0000256" key="9">
    <source>
        <dbReference type="ARBA" id="ARBA00022737"/>
    </source>
</evidence>
<gene>
    <name evidence="22" type="primary">LOC107264745</name>
</gene>
<keyword evidence="3" id="KW-0158">Chromosome</keyword>
<dbReference type="PROSITE" id="PS50280">
    <property type="entry name" value="SET"/>
    <property type="match status" value="1"/>
</dbReference>
<keyword evidence="15" id="KW-0539">Nucleus</keyword>
<dbReference type="SMART" id="SM00391">
    <property type="entry name" value="MBD"/>
    <property type="match status" value="1"/>
</dbReference>
<evidence type="ECO:0000259" key="20">
    <source>
        <dbReference type="PROSITE" id="PS50982"/>
    </source>
</evidence>
<evidence type="ECO:0000259" key="18">
    <source>
        <dbReference type="PROSITE" id="PS50867"/>
    </source>
</evidence>
<feature type="region of interest" description="Disordered" evidence="16">
    <location>
        <begin position="963"/>
        <end position="996"/>
    </location>
</feature>
<dbReference type="Pfam" id="PF18358">
    <property type="entry name" value="Tudor_4"/>
    <property type="match status" value="1"/>
</dbReference>
<evidence type="ECO:0000313" key="22">
    <source>
        <dbReference type="RefSeq" id="XP_015588809.2"/>
    </source>
</evidence>
<dbReference type="GO" id="GO:0005634">
    <property type="term" value="C:nucleus"/>
    <property type="evidence" value="ECO:0007669"/>
    <property type="project" value="UniProtKB-SubCell"/>
</dbReference>
<dbReference type="InterPro" id="IPR001214">
    <property type="entry name" value="SET_dom"/>
</dbReference>
<protein>
    <submittedName>
        <fullName evidence="22">Histone-lysine N-methyltransferase eggless isoform X1</fullName>
    </submittedName>
</protein>
<feature type="compositionally biased region" description="Acidic residues" evidence="16">
    <location>
        <begin position="1062"/>
        <end position="1076"/>
    </location>
</feature>
<evidence type="ECO:0000256" key="10">
    <source>
        <dbReference type="ARBA" id="ARBA00022833"/>
    </source>
</evidence>
<keyword evidence="5" id="KW-0489">Methyltransferase</keyword>
<dbReference type="Gene3D" id="2.30.30.140">
    <property type="match status" value="2"/>
</dbReference>
<keyword evidence="7" id="KW-0949">S-adenosyl-L-methionine</keyword>
<proteinExistence type="predicted"/>
<dbReference type="InterPro" id="IPR016177">
    <property type="entry name" value="DNA-bd_dom_sf"/>
</dbReference>
<dbReference type="SUPFAM" id="SSF82199">
    <property type="entry name" value="SET domain"/>
    <property type="match status" value="1"/>
</dbReference>
<dbReference type="GO" id="GO:0010629">
    <property type="term" value="P:negative regulation of gene expression"/>
    <property type="evidence" value="ECO:0007669"/>
    <property type="project" value="TreeGrafter"/>
</dbReference>
<dbReference type="GO" id="GO:0070828">
    <property type="term" value="P:heterochromatin organization"/>
    <property type="evidence" value="ECO:0007669"/>
    <property type="project" value="TreeGrafter"/>
</dbReference>
<dbReference type="PANTHER" id="PTHR46024:SF1">
    <property type="entry name" value="HISTONE-LYSINE N-METHYLTRANSFERASE EGGLESS"/>
    <property type="match status" value="1"/>
</dbReference>
<dbReference type="GO" id="GO:0046974">
    <property type="term" value="F:histone H3K9 methyltransferase activity"/>
    <property type="evidence" value="ECO:0007669"/>
    <property type="project" value="TreeGrafter"/>
</dbReference>
<dbReference type="CDD" id="cd10517">
    <property type="entry name" value="SET_SETDB1"/>
    <property type="match status" value="1"/>
</dbReference>
<keyword evidence="12" id="KW-0805">Transcription regulation</keyword>
<keyword evidence="10" id="KW-0862">Zinc</keyword>
<dbReference type="RefSeq" id="XP_015588809.2">
    <property type="nucleotide sequence ID" value="XM_015733323.2"/>
</dbReference>
<dbReference type="KEGG" id="ccin:107264745"/>
<evidence type="ECO:0000256" key="12">
    <source>
        <dbReference type="ARBA" id="ARBA00023015"/>
    </source>
</evidence>
<dbReference type="Pfam" id="PF01429">
    <property type="entry name" value="MBD"/>
    <property type="match status" value="1"/>
</dbReference>
<accession>A0AAJ7BLA2</accession>
<dbReference type="PANTHER" id="PTHR46024">
    <property type="entry name" value="HISTONE-LYSINE N-METHYLTRANSFERASE EGGLESS"/>
    <property type="match status" value="1"/>
</dbReference>
<dbReference type="SMART" id="SM00468">
    <property type="entry name" value="PreSET"/>
    <property type="match status" value="1"/>
</dbReference>
<evidence type="ECO:0000256" key="2">
    <source>
        <dbReference type="ARBA" id="ARBA00004286"/>
    </source>
</evidence>
<evidence type="ECO:0000256" key="4">
    <source>
        <dbReference type="ARBA" id="ARBA00022491"/>
    </source>
</evidence>
<evidence type="ECO:0000256" key="3">
    <source>
        <dbReference type="ARBA" id="ARBA00022454"/>
    </source>
</evidence>
<evidence type="ECO:0000256" key="13">
    <source>
        <dbReference type="ARBA" id="ARBA00023054"/>
    </source>
</evidence>
<feature type="compositionally biased region" description="Polar residues" evidence="16">
    <location>
        <begin position="1049"/>
        <end position="1060"/>
    </location>
</feature>
<dbReference type="InterPro" id="IPR001739">
    <property type="entry name" value="Methyl_CpG_DNA-bd"/>
</dbReference>
<evidence type="ECO:0000256" key="15">
    <source>
        <dbReference type="ARBA" id="ARBA00023242"/>
    </source>
</evidence>
<dbReference type="InterPro" id="IPR003616">
    <property type="entry name" value="Post-SET_dom"/>
</dbReference>
<dbReference type="InterPro" id="IPR007728">
    <property type="entry name" value="Pre-SET_dom"/>
</dbReference>
<sequence>MKILHTFDLERNILLVLQITETYTYVFCIHCFIDNNINNYFWLLRVNLNNKKNKCKTLYLHITMAELKGTEVIELDSDEGEIQIRNENLKRKDIAPCHGNCINFVCTSGLNMKIAPSFACAYYGVNRCKKKKRLICEKCFEDSITHQQQLVSALIAKKPLLQCDFPDHTMEVEISDSDDSDDERSKVMEQEDNYLPENVLSDIKEKIDDALLSIFNKYDIQHQIEESHKILKERWEKIDANTVELNKDIQKMMSDADSLRDRFYEDFKPQIQWLKELHIDDKPLENHLYPLVATKKVTQVRVSPNAAQSDTQPEIMPLERVDNKLEPADIPPLGPLIKPIPDVDSIVYVMKNPLMPWVKGKVQSVISKTPVHCRVKLLSKRYNSMVKSVYGKQLAVDVLCPVVVPVGTRVVAIFHDITGSDYHSGVIAEPPKSINKYRYLIFFDDGYAQYVTHKNIFIVAEASPRVWEDIPTDSREFIKKYMESYPERPMVKLQTGQIVKTEWNGKWWVARVNQLDASLVQMHFDADGRTEWIYRGSARLGPLFMELLKANARQHGYHAINTPSRHCLPATTNKNNLPYVEYTSFNPELDDELAPVSKSDVLLKTLLNTSATTTTRSVSITSVPQQSRAVAKKSTTKRPPISNTTIQNSAEIKPSHSIVYYQPENKIKTKKYIPHKCGHECVAGISFTPDDLRGYSPLSIPLLCGWNRQISKFHKGRKVILYQAPCGVRLRNMEEVHQYLRITGSPMSVDLFDFDHWVNCLAEFSLDKCFVKINDLSYGVENVPIPCVNELDHALPDTIRYSTRREPTEGVNLNVDPEFLCCCDCEDDCQDKSKCQCWQLTIQGATLGGRVLNTAVGYVYKRLPEPVITGIYECNSRCKCNIKTCLNRVVQHPLTLKLQVFKTAPRGWGIRCLNDIPLGSFICIYAGRLLTEQSANEGGKNYGDEYLAELDYIEGVEGIKEGYESDVLEPEEVETNTTDDEKKSKTAEAKRGSYESDEDFNVDIPVNVNEAETASIRKRLRKRKTGDDISENASEDPNEDTNKAAKGSDVSQVKLSTKESNPTDDDIYTISDEEDSEDRRREPSRFDPAVEPAQLERSKFKSVRDFFGVDEAVYIMDAKTTGNIGRYLNHSCDPNVFVQNVFVDTHDVRFPWVAFFAQNYIRAGQELTWNYSYDVGSIPGKSIICKCGASNCRGRLL</sequence>
<dbReference type="Pfam" id="PF00856">
    <property type="entry name" value="SET"/>
    <property type="match status" value="1"/>
</dbReference>
<dbReference type="PROSITE" id="PS50982">
    <property type="entry name" value="MBD"/>
    <property type="match status" value="1"/>
</dbReference>
<dbReference type="CDD" id="cd01395">
    <property type="entry name" value="HMT_MBD"/>
    <property type="match status" value="1"/>
</dbReference>
<feature type="compositionally biased region" description="Acidic residues" evidence="16">
    <location>
        <begin position="964"/>
        <end position="978"/>
    </location>
</feature>
<dbReference type="Proteomes" id="UP000694920">
    <property type="component" value="Unplaced"/>
</dbReference>
<dbReference type="SUPFAM" id="SSF54171">
    <property type="entry name" value="DNA-binding domain"/>
    <property type="match status" value="1"/>
</dbReference>
<dbReference type="SMART" id="SM00317">
    <property type="entry name" value="SET"/>
    <property type="match status" value="1"/>
</dbReference>
<keyword evidence="14" id="KW-0804">Transcription</keyword>
<keyword evidence="21" id="KW-1185">Reference proteome</keyword>
<feature type="domain" description="SET" evidence="17">
    <location>
        <begin position="896"/>
        <end position="1172"/>
    </location>
</feature>
<feature type="domain" description="Pre-SET" evidence="18">
    <location>
        <begin position="821"/>
        <end position="893"/>
    </location>
</feature>
<keyword evidence="4" id="KW-0678">Repressor</keyword>
<feature type="domain" description="MBD" evidence="20">
    <location>
        <begin position="692"/>
        <end position="759"/>
    </location>
</feature>
<dbReference type="GO" id="GO:0032259">
    <property type="term" value="P:methylation"/>
    <property type="evidence" value="ECO:0007669"/>
    <property type="project" value="UniProtKB-KW"/>
</dbReference>
<dbReference type="InterPro" id="IPR041291">
    <property type="entry name" value="TUDOR_5"/>
</dbReference>
<dbReference type="PROSITE" id="PS50867">
    <property type="entry name" value="PRE_SET"/>
    <property type="match status" value="1"/>
</dbReference>
<dbReference type="InterPro" id="IPR002999">
    <property type="entry name" value="Tudor"/>
</dbReference>
<dbReference type="InterPro" id="IPR051516">
    <property type="entry name" value="SETDB_methyltransferase"/>
</dbReference>
<evidence type="ECO:0000256" key="5">
    <source>
        <dbReference type="ARBA" id="ARBA00022603"/>
    </source>
</evidence>
<evidence type="ECO:0000259" key="17">
    <source>
        <dbReference type="PROSITE" id="PS50280"/>
    </source>
</evidence>
<dbReference type="GO" id="GO:0008270">
    <property type="term" value="F:zinc ion binding"/>
    <property type="evidence" value="ECO:0007669"/>
    <property type="project" value="InterPro"/>
</dbReference>
<comment type="subcellular location">
    <subcellularLocation>
        <location evidence="2">Chromosome</location>
    </subcellularLocation>
    <subcellularLocation>
        <location evidence="1">Nucleus</location>
    </subcellularLocation>
</comment>
<dbReference type="GO" id="GO:0005694">
    <property type="term" value="C:chromosome"/>
    <property type="evidence" value="ECO:0007669"/>
    <property type="project" value="UniProtKB-SubCell"/>
</dbReference>
<evidence type="ECO:0000256" key="8">
    <source>
        <dbReference type="ARBA" id="ARBA00022723"/>
    </source>
</evidence>
<keyword evidence="6" id="KW-0808">Transferase</keyword>
<evidence type="ECO:0000256" key="16">
    <source>
        <dbReference type="SAM" id="MobiDB-lite"/>
    </source>
</evidence>